<dbReference type="Proteomes" id="UP000030652">
    <property type="component" value="Unassembled WGS sequence"/>
</dbReference>
<name>A0A0B0ETH0_9BACT</name>
<comment type="caution">
    <text evidence="1">The sequence shown here is derived from an EMBL/GenBank/DDBJ whole genome shotgun (WGS) entry which is preliminary data.</text>
</comment>
<proteinExistence type="predicted"/>
<organism evidence="1 2">
    <name type="scientific">Candidatus Scalindua brodae</name>
    <dbReference type="NCBI Taxonomy" id="237368"/>
    <lineage>
        <taxon>Bacteria</taxon>
        <taxon>Pseudomonadati</taxon>
        <taxon>Planctomycetota</taxon>
        <taxon>Candidatus Brocadiia</taxon>
        <taxon>Candidatus Brocadiales</taxon>
        <taxon>Candidatus Scalinduaceae</taxon>
        <taxon>Candidatus Scalindua</taxon>
    </lineage>
</organism>
<reference evidence="1 2" key="1">
    <citation type="submission" date="2014-10" db="EMBL/GenBank/DDBJ databases">
        <title>Draft genome of anammox bacterium scalindua brodae, obtained using differential coverage binning of sequence data from two enrichment reactors.</title>
        <authorList>
            <person name="Speth D.R."/>
            <person name="Russ L."/>
            <person name="Kartal B."/>
            <person name="Op den Camp H.J."/>
            <person name="Dutilh B.E."/>
            <person name="Jetten M.S."/>
        </authorList>
    </citation>
    <scope>NUCLEOTIDE SEQUENCE [LARGE SCALE GENOMIC DNA]</scope>
    <source>
        <strain evidence="1">RU1</strain>
    </source>
</reference>
<gene>
    <name evidence="1" type="ORF">SCABRO_00268</name>
</gene>
<evidence type="ECO:0000313" key="2">
    <source>
        <dbReference type="Proteomes" id="UP000030652"/>
    </source>
</evidence>
<dbReference type="EMBL" id="JRYO01000024">
    <property type="protein sequence ID" value="KHE93970.1"/>
    <property type="molecule type" value="Genomic_DNA"/>
</dbReference>
<sequence length="64" mass="7527">MTEHEVVKLVKEFAGFIDSVEVIEFTKDEQVSRTKIKLRLFDATILWIREVEAYESIVNELLNI</sequence>
<protein>
    <submittedName>
        <fullName evidence="1">Uncharacterized protein</fullName>
    </submittedName>
</protein>
<dbReference type="AlphaFoldDB" id="A0A0B0ETH0"/>
<accession>A0A0B0ETH0</accession>
<evidence type="ECO:0000313" key="1">
    <source>
        <dbReference type="EMBL" id="KHE93970.1"/>
    </source>
</evidence>